<dbReference type="PROSITE" id="PS51831">
    <property type="entry name" value="HD"/>
    <property type="match status" value="1"/>
</dbReference>
<dbReference type="InterPro" id="IPR013767">
    <property type="entry name" value="PAS_fold"/>
</dbReference>
<dbReference type="InterPro" id="IPR035965">
    <property type="entry name" value="PAS-like_dom_sf"/>
</dbReference>
<dbReference type="InterPro" id="IPR037522">
    <property type="entry name" value="HD_GYP_dom"/>
</dbReference>
<feature type="domain" description="PAC" evidence="2">
    <location>
        <begin position="459"/>
        <end position="511"/>
    </location>
</feature>
<dbReference type="CDD" id="cd00077">
    <property type="entry name" value="HDc"/>
    <property type="match status" value="1"/>
</dbReference>
<dbReference type="EMBL" id="JAWONS010000126">
    <property type="protein sequence ID" value="MDW2797681.1"/>
    <property type="molecule type" value="Genomic_DNA"/>
</dbReference>
<dbReference type="SUPFAM" id="SSF109604">
    <property type="entry name" value="HD-domain/PDEase-like"/>
    <property type="match status" value="1"/>
</dbReference>
<dbReference type="PROSITE" id="PS51832">
    <property type="entry name" value="HD_GYP"/>
    <property type="match status" value="1"/>
</dbReference>
<evidence type="ECO:0000259" key="2">
    <source>
        <dbReference type="PROSITE" id="PS50113"/>
    </source>
</evidence>
<feature type="domain" description="HD" evidence="4">
    <location>
        <begin position="683"/>
        <end position="805"/>
    </location>
</feature>
<dbReference type="Proteomes" id="UP001276854">
    <property type="component" value="Unassembled WGS sequence"/>
</dbReference>
<evidence type="ECO:0000259" key="5">
    <source>
        <dbReference type="PROSITE" id="PS51832"/>
    </source>
</evidence>
<dbReference type="Pfam" id="PF13487">
    <property type="entry name" value="HD_5"/>
    <property type="match status" value="1"/>
</dbReference>
<dbReference type="Gene3D" id="3.30.70.270">
    <property type="match status" value="1"/>
</dbReference>
<dbReference type="Gene3D" id="3.30.450.20">
    <property type="entry name" value="PAS domain"/>
    <property type="match status" value="3"/>
</dbReference>
<feature type="domain" description="HD-GYP" evidence="5">
    <location>
        <begin position="661"/>
        <end position="847"/>
    </location>
</feature>
<dbReference type="SUPFAM" id="SSF55785">
    <property type="entry name" value="PYP-like sensor domain (PAS domain)"/>
    <property type="match status" value="3"/>
</dbReference>
<dbReference type="CDD" id="cd01949">
    <property type="entry name" value="GGDEF"/>
    <property type="match status" value="1"/>
</dbReference>
<evidence type="ECO:0000259" key="3">
    <source>
        <dbReference type="PROSITE" id="PS50887"/>
    </source>
</evidence>
<evidence type="ECO:0000259" key="4">
    <source>
        <dbReference type="PROSITE" id="PS51831"/>
    </source>
</evidence>
<dbReference type="Pfam" id="PF13426">
    <property type="entry name" value="PAS_9"/>
    <property type="match status" value="2"/>
</dbReference>
<evidence type="ECO:0000259" key="1">
    <source>
        <dbReference type="PROSITE" id="PS50112"/>
    </source>
</evidence>
<dbReference type="Pfam" id="PF00990">
    <property type="entry name" value="GGDEF"/>
    <property type="match status" value="1"/>
</dbReference>
<dbReference type="InterPro" id="IPR000160">
    <property type="entry name" value="GGDEF_dom"/>
</dbReference>
<name>A0ABU4GJ89_9CLOT</name>
<dbReference type="Gene3D" id="1.10.3210.10">
    <property type="entry name" value="Hypothetical protein af1432"/>
    <property type="match status" value="1"/>
</dbReference>
<dbReference type="SMART" id="SM00267">
    <property type="entry name" value="GGDEF"/>
    <property type="match status" value="1"/>
</dbReference>
<sequence length="847" mass="96595">MTKEPFDQAFLLLPLGYARYTIIVDDISNSKDYILAEANEAFLRYLNLKKEEALHKSIFLILQSASDQSAWYHFYKNPELWTQEHNSILTSGDHFYKVTVSYPDPNTLVTIFDEVTTVMNEFHAVKEANEKLVRDIDIFFNSTQDGLFLVAYKNGEFRYIKNNAVHQQLTGIRTPLLGKTPFDVMGEKVGASLKEGYERCITSGEALMYEETVDFPEGTRDWLVRLTPVKENGTIDYIIGSRLDITELKRLKKEREQLLANFNSMFTEHSAIMLIIDVASGKILDANPQACSFYGYSKEEILQLSIDDINTISNNTVKQLRNQAFNQEQQYFLFPHRLKSGEIKMVDVYSSPVTYGNDTRLYSIIFDVSDREQYRDDLFREKEMLSVTLNSIGDGVVTTDLDGKITYLNHAAEEITGWRSEEASAKTFMEIFDLRNETTGEIVQNPISAVLETGMIVGLANHTVLLNKNGDLIPIADSAAPIRDENGHVYGVVMVFRDVSQDKRQQERILYLSYHDPLTQIFNRRYMEEEINRMDQTSQLPTAVIMGDVNGLKVINDVFGHITGDLLLKEVAKTLQYALKNIGIAGRWGGDEFLILLPHTDHKKAQDIISRLEESFRKSDQLPLEISVALGFDVKEEMSHSLNQSLQKAEEKMYHKKLLEGKSYRNSIITTLLATLYEKSMETEEHAVRLETYCMAIADKLNLSSEDKNELSLLAILHDIGKVGVNIDTLNKPGPLNDDEWKEMMRHPEIGYRIAQNTPELSTVSEYILSHHERWDGSGYPRGLKGTDIPLLCRILAVADAYDAMTNNRSYRKAMDSKTAMSEIDRCSGTQFDPFIVHIFLNLNQVF</sequence>
<evidence type="ECO:0000313" key="7">
    <source>
        <dbReference type="Proteomes" id="UP001276854"/>
    </source>
</evidence>
<proteinExistence type="predicted"/>
<dbReference type="InterPro" id="IPR003607">
    <property type="entry name" value="HD/PDEase_dom"/>
</dbReference>
<dbReference type="PANTHER" id="PTHR43155">
    <property type="entry name" value="CYCLIC DI-GMP PHOSPHODIESTERASE PA4108-RELATED"/>
    <property type="match status" value="1"/>
</dbReference>
<dbReference type="NCBIfam" id="TIGR00229">
    <property type="entry name" value="sensory_box"/>
    <property type="match status" value="2"/>
</dbReference>
<feature type="domain" description="PAS" evidence="1">
    <location>
        <begin position="381"/>
        <end position="454"/>
    </location>
</feature>
<dbReference type="PANTHER" id="PTHR43155:SF2">
    <property type="entry name" value="CYCLIC DI-GMP PHOSPHODIESTERASE PA4108"/>
    <property type="match status" value="1"/>
</dbReference>
<protein>
    <submittedName>
        <fullName evidence="6">PAS domain S-box protein</fullName>
    </submittedName>
</protein>
<dbReference type="InterPro" id="IPR001610">
    <property type="entry name" value="PAC"/>
</dbReference>
<dbReference type="CDD" id="cd00130">
    <property type="entry name" value="PAS"/>
    <property type="match status" value="2"/>
</dbReference>
<reference evidence="6 7" key="1">
    <citation type="submission" date="2023-10" db="EMBL/GenBank/DDBJ databases">
        <title>A novel Glycoside Hydrolase 43-Like Enzyme from Clostrdium boliviensis is an Endo-xylanase, and a Candidate for Xylooligosaccharides Production from Different Xylan Substrates.</title>
        <authorList>
            <person name="Alvarez M.T."/>
            <person name="Rocabado-Villegas L.R."/>
            <person name="Salas-Veizaga D.M."/>
            <person name="Linares-Pasten J.A."/>
            <person name="Gudmundsdottir E.E."/>
            <person name="Hreggvidsson G.O."/>
            <person name="Adlercreutz P."/>
            <person name="Nordberg Karlsson E."/>
        </authorList>
    </citation>
    <scope>NUCLEOTIDE SEQUENCE [LARGE SCALE GENOMIC DNA]</scope>
    <source>
        <strain evidence="6 7">E-1</strain>
    </source>
</reference>
<dbReference type="InterPro" id="IPR029787">
    <property type="entry name" value="Nucleotide_cyclase"/>
</dbReference>
<dbReference type="InterPro" id="IPR043128">
    <property type="entry name" value="Rev_trsase/Diguanyl_cyclase"/>
</dbReference>
<dbReference type="InterPro" id="IPR013656">
    <property type="entry name" value="PAS_4"/>
</dbReference>
<dbReference type="SMART" id="SM00091">
    <property type="entry name" value="PAS"/>
    <property type="match status" value="4"/>
</dbReference>
<dbReference type="PROSITE" id="PS50887">
    <property type="entry name" value="GGDEF"/>
    <property type="match status" value="1"/>
</dbReference>
<feature type="domain" description="PAS" evidence="1">
    <location>
        <begin position="273"/>
        <end position="328"/>
    </location>
</feature>
<dbReference type="PROSITE" id="PS50113">
    <property type="entry name" value="PAC"/>
    <property type="match status" value="1"/>
</dbReference>
<organism evidence="6 7">
    <name type="scientific">Clostridium boliviensis</name>
    <dbReference type="NCBI Taxonomy" id="318465"/>
    <lineage>
        <taxon>Bacteria</taxon>
        <taxon>Bacillati</taxon>
        <taxon>Bacillota</taxon>
        <taxon>Clostridia</taxon>
        <taxon>Eubacteriales</taxon>
        <taxon>Clostridiaceae</taxon>
        <taxon>Clostridium</taxon>
    </lineage>
</organism>
<keyword evidence="7" id="KW-1185">Reference proteome</keyword>
<evidence type="ECO:0000313" key="6">
    <source>
        <dbReference type="EMBL" id="MDW2797681.1"/>
    </source>
</evidence>
<dbReference type="SUPFAM" id="SSF55073">
    <property type="entry name" value="Nucleotide cyclase"/>
    <property type="match status" value="1"/>
</dbReference>
<dbReference type="NCBIfam" id="TIGR00254">
    <property type="entry name" value="GGDEF"/>
    <property type="match status" value="1"/>
</dbReference>
<dbReference type="Pfam" id="PF00989">
    <property type="entry name" value="PAS"/>
    <property type="match status" value="1"/>
</dbReference>
<gene>
    <name evidence="6" type="ORF">RZO55_08860</name>
</gene>
<dbReference type="InterPro" id="IPR000700">
    <property type="entry name" value="PAS-assoc_C"/>
</dbReference>
<dbReference type="PROSITE" id="PS50112">
    <property type="entry name" value="PAS"/>
    <property type="match status" value="2"/>
</dbReference>
<dbReference type="InterPro" id="IPR006674">
    <property type="entry name" value="HD_domain"/>
</dbReference>
<feature type="domain" description="GGDEF" evidence="3">
    <location>
        <begin position="540"/>
        <end position="670"/>
    </location>
</feature>
<dbReference type="RefSeq" id="WP_318063932.1">
    <property type="nucleotide sequence ID" value="NZ_JAWONS010000126.1"/>
</dbReference>
<accession>A0ABU4GJ89</accession>
<dbReference type="InterPro" id="IPR000014">
    <property type="entry name" value="PAS"/>
</dbReference>
<dbReference type="SMART" id="SM00471">
    <property type="entry name" value="HDc"/>
    <property type="match status" value="1"/>
</dbReference>
<dbReference type="SMART" id="SM00086">
    <property type="entry name" value="PAC"/>
    <property type="match status" value="3"/>
</dbReference>
<comment type="caution">
    <text evidence="6">The sequence shown here is derived from an EMBL/GenBank/DDBJ whole genome shotgun (WGS) entry which is preliminary data.</text>
</comment>
<dbReference type="Pfam" id="PF08448">
    <property type="entry name" value="PAS_4"/>
    <property type="match status" value="1"/>
</dbReference>